<sequence length="422" mass="45314">MFGPQTQGAIYSAGVAGTRPRVPTAMRELEAQAMQAMSPEAGGYIAGGAGREDTMHDNLAAFRAWKIVPRVLRNVEHRDTSNTLLGMPLPMPMLTAPIGVLEMAHPDADLAVARAAGRARIPMIFSNQASVPMEACAEALGDTPRLFQLYWSRSDDLVRSFVERAERCGCRGIVLTLDTSMLGWRPRDLDLANLPFLRGMGIAQYTSDPVFRRELDLPLAGAAGNAPTTRLTWQALTVLRDLLRRTPGPLAEKLRTDWPRKAVRRFVATYSRPSLQWSDLARLRTMTSLPILLKGILHPLDARLAVEHGVDAIIVSNHGGRQIDGEIASLDALPAIAAEVRGQCPLLLDSGIRGGADVFKALALGASAVLLGRPYAYGLALAGEEGVAEVLRNVHAEFDLTMGLAGCTGVAGITAACVTRSS</sequence>
<gene>
    <name evidence="7" type="ORF">HKW67_00060</name>
</gene>
<evidence type="ECO:0000256" key="4">
    <source>
        <dbReference type="PIRSR" id="PIRSR000138-1"/>
    </source>
</evidence>
<evidence type="ECO:0000256" key="5">
    <source>
        <dbReference type="PIRSR" id="PIRSR000138-2"/>
    </source>
</evidence>
<comment type="similarity">
    <text evidence="3">Belongs to the FMN-dependent alpha-hydroxy acid dehydrogenase family.</text>
</comment>
<feature type="binding site" evidence="5">
    <location>
        <position position="126"/>
    </location>
    <ligand>
        <name>FMN</name>
        <dbReference type="ChEBI" id="CHEBI:58210"/>
    </ligand>
</feature>
<evidence type="ECO:0000256" key="1">
    <source>
        <dbReference type="ARBA" id="ARBA00001917"/>
    </source>
</evidence>
<dbReference type="PANTHER" id="PTHR10578:SF143">
    <property type="entry name" value="FMN-DEPENDENT ALPHA-HYDROXY ACID DEHYDROGENASE PB1A11.03"/>
    <property type="match status" value="1"/>
</dbReference>
<dbReference type="Proteomes" id="UP000500938">
    <property type="component" value="Chromosome"/>
</dbReference>
<feature type="binding site" evidence="5">
    <location>
        <position position="316"/>
    </location>
    <ligand>
        <name>FMN</name>
        <dbReference type="ChEBI" id="CHEBI:58210"/>
    </ligand>
</feature>
<feature type="active site" description="Proton acceptor" evidence="4">
    <location>
        <position position="318"/>
    </location>
</feature>
<dbReference type="AlphaFoldDB" id="A0A6M4IP50"/>
<dbReference type="InterPro" id="IPR012133">
    <property type="entry name" value="Alpha-hydoxy_acid_DH_FMN"/>
</dbReference>
<dbReference type="GO" id="GO:0004497">
    <property type="term" value="F:monooxygenase activity"/>
    <property type="evidence" value="ECO:0007669"/>
    <property type="project" value="UniProtKB-KW"/>
</dbReference>
<feature type="domain" description="FMN hydroxy acid dehydrogenase" evidence="6">
    <location>
        <begin position="18"/>
        <end position="422"/>
    </location>
</feature>
<keyword evidence="5" id="KW-0288">FMN</keyword>
<reference evidence="7 8" key="1">
    <citation type="submission" date="2020-05" db="EMBL/GenBank/DDBJ databases">
        <title>Complete genome sequence of Gemmatimonas greenlandica TET16.</title>
        <authorList>
            <person name="Zeng Y."/>
        </authorList>
    </citation>
    <scope>NUCLEOTIDE SEQUENCE [LARGE SCALE GENOMIC DNA]</scope>
    <source>
        <strain evidence="7 8">TET16</strain>
    </source>
</reference>
<feature type="binding site" evidence="5">
    <location>
        <position position="318"/>
    </location>
    <ligand>
        <name>glyoxylate</name>
        <dbReference type="ChEBI" id="CHEBI:36655"/>
    </ligand>
</feature>
<feature type="binding site" evidence="5">
    <location>
        <begin position="97"/>
        <end position="99"/>
    </location>
    <ligand>
        <name>FMN</name>
        <dbReference type="ChEBI" id="CHEBI:58210"/>
    </ligand>
</feature>
<feature type="binding site" evidence="5">
    <location>
        <position position="185"/>
    </location>
    <ligand>
        <name>glyoxylate</name>
        <dbReference type="ChEBI" id="CHEBI:36655"/>
    </ligand>
</feature>
<dbReference type="Gene3D" id="3.20.20.70">
    <property type="entry name" value="Aldolase class I"/>
    <property type="match status" value="1"/>
</dbReference>
<dbReference type="InterPro" id="IPR000262">
    <property type="entry name" value="FMN-dep_DH"/>
</dbReference>
<feature type="binding site" evidence="5">
    <location>
        <position position="176"/>
    </location>
    <ligand>
        <name>FMN</name>
        <dbReference type="ChEBI" id="CHEBI:58210"/>
    </ligand>
</feature>
<keyword evidence="8" id="KW-1185">Reference proteome</keyword>
<evidence type="ECO:0000259" key="6">
    <source>
        <dbReference type="PROSITE" id="PS51349"/>
    </source>
</evidence>
<evidence type="ECO:0000256" key="3">
    <source>
        <dbReference type="ARBA" id="ARBA00024042"/>
    </source>
</evidence>
<evidence type="ECO:0000256" key="2">
    <source>
        <dbReference type="ARBA" id="ARBA00023002"/>
    </source>
</evidence>
<feature type="binding site" evidence="5">
    <location>
        <position position="321"/>
    </location>
    <ligand>
        <name>glyoxylate</name>
        <dbReference type="ChEBI" id="CHEBI:36655"/>
    </ligand>
</feature>
<comment type="cofactor">
    <cofactor evidence="1">
        <name>FMN</name>
        <dbReference type="ChEBI" id="CHEBI:58210"/>
    </cofactor>
</comment>
<dbReference type="RefSeq" id="WP_171223447.1">
    <property type="nucleotide sequence ID" value="NZ_CP053085.1"/>
</dbReference>
<dbReference type="PROSITE" id="PS51349">
    <property type="entry name" value="FMN_HYDROXY_ACID_DH_2"/>
    <property type="match status" value="1"/>
</dbReference>
<keyword evidence="5" id="KW-0285">Flavoprotein</keyword>
<dbReference type="PROSITE" id="PS00557">
    <property type="entry name" value="FMN_HYDROXY_ACID_DH_1"/>
    <property type="match status" value="1"/>
</dbReference>
<feature type="binding site" evidence="5">
    <location>
        <position position="148"/>
    </location>
    <ligand>
        <name>FMN</name>
        <dbReference type="ChEBI" id="CHEBI:58210"/>
    </ligand>
</feature>
<dbReference type="EMBL" id="CP053085">
    <property type="protein sequence ID" value="QJR34021.1"/>
    <property type="molecule type" value="Genomic_DNA"/>
</dbReference>
<dbReference type="SUPFAM" id="SSF51395">
    <property type="entry name" value="FMN-linked oxidoreductases"/>
    <property type="match status" value="1"/>
</dbReference>
<dbReference type="GO" id="GO:0010181">
    <property type="term" value="F:FMN binding"/>
    <property type="evidence" value="ECO:0007669"/>
    <property type="project" value="InterPro"/>
</dbReference>
<feature type="binding site" evidence="5">
    <location>
        <position position="150"/>
    </location>
    <ligand>
        <name>glyoxylate</name>
        <dbReference type="ChEBI" id="CHEBI:36655"/>
    </ligand>
</feature>
<dbReference type="Pfam" id="PF01070">
    <property type="entry name" value="FMN_dh"/>
    <property type="match status" value="1"/>
</dbReference>
<keyword evidence="2" id="KW-0560">Oxidoreductase</keyword>
<evidence type="ECO:0000313" key="8">
    <source>
        <dbReference type="Proteomes" id="UP000500938"/>
    </source>
</evidence>
<dbReference type="PIRSF" id="PIRSF000138">
    <property type="entry name" value="Al-hdrx_acd_dh"/>
    <property type="match status" value="1"/>
</dbReference>
<dbReference type="PANTHER" id="PTHR10578">
    <property type="entry name" value="S -2-HYDROXY-ACID OXIDASE-RELATED"/>
    <property type="match status" value="1"/>
</dbReference>
<feature type="binding site" evidence="5">
    <location>
        <position position="294"/>
    </location>
    <ligand>
        <name>FMN</name>
        <dbReference type="ChEBI" id="CHEBI:58210"/>
    </ligand>
</feature>
<evidence type="ECO:0000313" key="7">
    <source>
        <dbReference type="EMBL" id="QJR34021.1"/>
    </source>
</evidence>
<dbReference type="InterPro" id="IPR013785">
    <property type="entry name" value="Aldolase_TIM"/>
</dbReference>
<name>A0A6M4IP50_9BACT</name>
<proteinExistence type="inferred from homology"/>
<dbReference type="InterPro" id="IPR008259">
    <property type="entry name" value="FMN_hydac_DH_AS"/>
</dbReference>
<keyword evidence="7" id="KW-0503">Monooxygenase</keyword>
<organism evidence="7 8">
    <name type="scientific">Gemmatimonas groenlandica</name>
    <dbReference type="NCBI Taxonomy" id="2732249"/>
    <lineage>
        <taxon>Bacteria</taxon>
        <taxon>Pseudomonadati</taxon>
        <taxon>Gemmatimonadota</taxon>
        <taxon>Gemmatimonadia</taxon>
        <taxon>Gemmatimonadales</taxon>
        <taxon>Gemmatimonadaceae</taxon>
        <taxon>Gemmatimonas</taxon>
    </lineage>
</organism>
<dbReference type="InterPro" id="IPR037396">
    <property type="entry name" value="FMN_HAD"/>
</dbReference>
<feature type="binding site" evidence="5">
    <location>
        <position position="44"/>
    </location>
    <ligand>
        <name>glyoxylate</name>
        <dbReference type="ChEBI" id="CHEBI:36655"/>
    </ligand>
</feature>
<dbReference type="KEGG" id="ggr:HKW67_00060"/>
<accession>A0A6M4IP50</accession>
<feature type="binding site" evidence="5">
    <location>
        <begin position="372"/>
        <end position="373"/>
    </location>
    <ligand>
        <name>FMN</name>
        <dbReference type="ChEBI" id="CHEBI:58210"/>
    </ligand>
</feature>
<feature type="binding site" evidence="5">
    <location>
        <begin position="349"/>
        <end position="353"/>
    </location>
    <ligand>
        <name>FMN</name>
        <dbReference type="ChEBI" id="CHEBI:58210"/>
    </ligand>
</feature>
<protein>
    <submittedName>
        <fullName evidence="7">Lactate 2-monooxygenase</fullName>
    </submittedName>
</protein>